<keyword evidence="2" id="KW-0645">Protease</keyword>
<keyword evidence="3" id="KW-0378">Hydrolase</keyword>
<dbReference type="PANTHER" id="PTHR43343:SF3">
    <property type="entry name" value="PROTEASE DO-LIKE 8, CHLOROPLASTIC"/>
    <property type="match status" value="1"/>
</dbReference>
<dbReference type="PROSITE" id="PS00135">
    <property type="entry name" value="TRYPSIN_SER"/>
    <property type="match status" value="1"/>
</dbReference>
<keyword evidence="8" id="KW-1185">Reference proteome</keyword>
<comment type="caution">
    <text evidence="7">The sequence shown here is derived from an EMBL/GenBank/DDBJ whole genome shotgun (WGS) entry which is preliminary data.</text>
</comment>
<gene>
    <name evidence="7" type="ORF">JNB62_17615</name>
</gene>
<organism evidence="7 8">
    <name type="scientific">Microbacterium jejuense</name>
    <dbReference type="NCBI Taxonomy" id="1263637"/>
    <lineage>
        <taxon>Bacteria</taxon>
        <taxon>Bacillati</taxon>
        <taxon>Actinomycetota</taxon>
        <taxon>Actinomycetes</taxon>
        <taxon>Micrococcales</taxon>
        <taxon>Microbacteriaceae</taxon>
        <taxon>Microbacterium</taxon>
    </lineage>
</organism>
<dbReference type="Proteomes" id="UP001196843">
    <property type="component" value="Unassembled WGS sequence"/>
</dbReference>
<evidence type="ECO:0000256" key="4">
    <source>
        <dbReference type="SAM" id="MobiDB-lite"/>
    </source>
</evidence>
<evidence type="ECO:0000256" key="3">
    <source>
        <dbReference type="ARBA" id="ARBA00022801"/>
    </source>
</evidence>
<feature type="domain" description="PDZ" evidence="6">
    <location>
        <begin position="297"/>
        <end position="356"/>
    </location>
</feature>
<dbReference type="Gene3D" id="2.30.42.10">
    <property type="match status" value="1"/>
</dbReference>
<dbReference type="PRINTS" id="PR00834">
    <property type="entry name" value="PROTEASES2C"/>
</dbReference>
<dbReference type="RefSeq" id="WP_220302198.1">
    <property type="nucleotide sequence ID" value="NZ_JAEUAW010000019.1"/>
</dbReference>
<dbReference type="SUPFAM" id="SSF50156">
    <property type="entry name" value="PDZ domain-like"/>
    <property type="match status" value="1"/>
</dbReference>
<dbReference type="PANTHER" id="PTHR43343">
    <property type="entry name" value="PEPTIDASE S12"/>
    <property type="match status" value="1"/>
</dbReference>
<proteinExistence type="inferred from homology"/>
<dbReference type="InterPro" id="IPR009003">
    <property type="entry name" value="Peptidase_S1_PA"/>
</dbReference>
<feature type="compositionally biased region" description="Polar residues" evidence="4">
    <location>
        <begin position="73"/>
        <end position="87"/>
    </location>
</feature>
<feature type="signal peptide" evidence="5">
    <location>
        <begin position="1"/>
        <end position="26"/>
    </location>
</feature>
<evidence type="ECO:0000256" key="1">
    <source>
        <dbReference type="ARBA" id="ARBA00010541"/>
    </source>
</evidence>
<reference evidence="7 8" key="1">
    <citation type="journal article" date="2021" name="MBio">
        <title>Poor Competitiveness of Bradyrhizobium in Pigeon Pea Root Colonization in Indian Soils.</title>
        <authorList>
            <person name="Chalasani D."/>
            <person name="Basu A."/>
            <person name="Pullabhotla S.V.S.R.N."/>
            <person name="Jorrin B."/>
            <person name="Neal A.L."/>
            <person name="Poole P.S."/>
            <person name="Podile A.R."/>
            <person name="Tkacz A."/>
        </authorList>
    </citation>
    <scope>NUCLEOTIDE SEQUENCE [LARGE SCALE GENOMIC DNA]</scope>
    <source>
        <strain evidence="7 8">HU14</strain>
    </source>
</reference>
<dbReference type="Pfam" id="PF13180">
    <property type="entry name" value="PDZ_2"/>
    <property type="match status" value="1"/>
</dbReference>
<dbReference type="InterPro" id="IPR043504">
    <property type="entry name" value="Peptidase_S1_PA_chymotrypsin"/>
</dbReference>
<dbReference type="InterPro" id="IPR033116">
    <property type="entry name" value="TRYPSIN_SER"/>
</dbReference>
<dbReference type="Pfam" id="PF13365">
    <property type="entry name" value="Trypsin_2"/>
    <property type="match status" value="1"/>
</dbReference>
<dbReference type="InterPro" id="IPR001940">
    <property type="entry name" value="Peptidase_S1C"/>
</dbReference>
<sequence>MPAPWYRRRAPLACVGLVVAGSLALAAPLAAAANTASAPPTAVAASLPAAPAASDWPYDAYGGGTTRYGGSSQSASGQTPATTADTAESTGVVIIETTLGYEDAQAAGTGMVLTPDGLVLTNNHVIEGSTEITVTIAATGQTYTAAVVGTDADDDVALLQLQGASGLQTVTIDDDAETVGDAVTAVGNASGGGVLLAADGAITELDSSVTTSSDRLTAGETLDGMIEFAADVVAGDSGGALLDAEGEVVGMTTAASSGSATTVAYAIPIEDALAIVDKIRAGDETDGVAIGSPAFLGVQVARVPAGYRYGGSGSQGALIAGAIDGTPAADAGLAAGDTITAVDGTAVADADALSTLLAGYEPGDTVTLTWVDRSGAPRSAAVTLIEGPAA</sequence>
<dbReference type="InterPro" id="IPR051201">
    <property type="entry name" value="Chloro_Bact_Ser_Proteases"/>
</dbReference>
<comment type="similarity">
    <text evidence="1">Belongs to the peptidase S1C family.</text>
</comment>
<name>A0ABS7HTD6_9MICO</name>
<dbReference type="SMART" id="SM00228">
    <property type="entry name" value="PDZ"/>
    <property type="match status" value="1"/>
</dbReference>
<evidence type="ECO:0000256" key="2">
    <source>
        <dbReference type="ARBA" id="ARBA00022670"/>
    </source>
</evidence>
<dbReference type="InterPro" id="IPR036034">
    <property type="entry name" value="PDZ_sf"/>
</dbReference>
<evidence type="ECO:0000313" key="7">
    <source>
        <dbReference type="EMBL" id="MBW9095501.1"/>
    </source>
</evidence>
<evidence type="ECO:0000313" key="8">
    <source>
        <dbReference type="Proteomes" id="UP001196843"/>
    </source>
</evidence>
<feature type="region of interest" description="Disordered" evidence="4">
    <location>
        <begin position="67"/>
        <end position="87"/>
    </location>
</feature>
<dbReference type="SUPFAM" id="SSF50494">
    <property type="entry name" value="Trypsin-like serine proteases"/>
    <property type="match status" value="1"/>
</dbReference>
<evidence type="ECO:0000256" key="5">
    <source>
        <dbReference type="SAM" id="SignalP"/>
    </source>
</evidence>
<dbReference type="EMBL" id="JAEUAW010000019">
    <property type="protein sequence ID" value="MBW9095501.1"/>
    <property type="molecule type" value="Genomic_DNA"/>
</dbReference>
<dbReference type="PROSITE" id="PS50106">
    <property type="entry name" value="PDZ"/>
    <property type="match status" value="1"/>
</dbReference>
<evidence type="ECO:0000259" key="6">
    <source>
        <dbReference type="PROSITE" id="PS50106"/>
    </source>
</evidence>
<keyword evidence="5" id="KW-0732">Signal</keyword>
<protein>
    <submittedName>
        <fullName evidence="7">Trypsin-like peptidase domain-containing protein</fullName>
    </submittedName>
</protein>
<feature type="chain" id="PRO_5046268645" evidence="5">
    <location>
        <begin position="27"/>
        <end position="390"/>
    </location>
</feature>
<dbReference type="Gene3D" id="2.40.10.10">
    <property type="entry name" value="Trypsin-like serine proteases"/>
    <property type="match status" value="2"/>
</dbReference>
<dbReference type="InterPro" id="IPR001478">
    <property type="entry name" value="PDZ"/>
</dbReference>
<accession>A0ABS7HTD6</accession>